<comment type="caution">
    <text evidence="2">The sequence shown here is derived from an EMBL/GenBank/DDBJ whole genome shotgun (WGS) entry which is preliminary data.</text>
</comment>
<sequence>MTFKEAMWTSLISLVTGTLLGSFALLPSPINAVVSLLGVILVIWFFRKFERKGIRITFVIFTAVYYLLFILLWSAYTFIKMNPPQV</sequence>
<keyword evidence="3" id="KW-1185">Reference proteome</keyword>
<reference evidence="2 3" key="1">
    <citation type="submission" date="2020-08" db="EMBL/GenBank/DDBJ databases">
        <title>A Genomic Blueprint of the Chicken Gut Microbiome.</title>
        <authorList>
            <person name="Gilroy R."/>
            <person name="Ravi A."/>
            <person name="Getino M."/>
            <person name="Pursley I."/>
            <person name="Horton D.L."/>
            <person name="Alikhan N.-F."/>
            <person name="Baker D."/>
            <person name="Gharbi K."/>
            <person name="Hall N."/>
            <person name="Watson M."/>
            <person name="Adriaenssens E.M."/>
            <person name="Foster-Nyarko E."/>
            <person name="Jarju S."/>
            <person name="Secka A."/>
            <person name="Antonio M."/>
            <person name="Oren A."/>
            <person name="Chaudhuri R."/>
            <person name="La Ragione R.M."/>
            <person name="Hildebrand F."/>
            <person name="Pallen M.J."/>
        </authorList>
    </citation>
    <scope>NUCLEOTIDE SEQUENCE [LARGE SCALE GENOMIC DNA]</scope>
    <source>
        <strain evidence="2 3">Sa2BVA9</strain>
    </source>
</reference>
<gene>
    <name evidence="2" type="ORF">H9647_07280</name>
</gene>
<protein>
    <submittedName>
        <fullName evidence="2">Uncharacterized protein</fullName>
    </submittedName>
</protein>
<dbReference type="Proteomes" id="UP000608071">
    <property type="component" value="Unassembled WGS sequence"/>
</dbReference>
<evidence type="ECO:0000256" key="1">
    <source>
        <dbReference type="SAM" id="Phobius"/>
    </source>
</evidence>
<proteinExistence type="predicted"/>
<dbReference type="RefSeq" id="WP_160033586.1">
    <property type="nucleotide sequence ID" value="NZ_JACSQL010000002.1"/>
</dbReference>
<feature type="transmembrane region" description="Helical" evidence="1">
    <location>
        <begin position="30"/>
        <end position="46"/>
    </location>
</feature>
<keyword evidence="1" id="KW-0472">Membrane</keyword>
<name>A0ABR8SXP2_9BACL</name>
<feature type="transmembrane region" description="Helical" evidence="1">
    <location>
        <begin position="58"/>
        <end position="79"/>
    </location>
</feature>
<evidence type="ECO:0000313" key="2">
    <source>
        <dbReference type="EMBL" id="MBD7967859.1"/>
    </source>
</evidence>
<evidence type="ECO:0000313" key="3">
    <source>
        <dbReference type="Proteomes" id="UP000608071"/>
    </source>
</evidence>
<keyword evidence="1" id="KW-0812">Transmembrane</keyword>
<organism evidence="2 3">
    <name type="scientific">Paenibacillus gallinarum</name>
    <dbReference type="NCBI Taxonomy" id="2762232"/>
    <lineage>
        <taxon>Bacteria</taxon>
        <taxon>Bacillati</taxon>
        <taxon>Bacillota</taxon>
        <taxon>Bacilli</taxon>
        <taxon>Bacillales</taxon>
        <taxon>Paenibacillaceae</taxon>
        <taxon>Paenibacillus</taxon>
    </lineage>
</organism>
<keyword evidence="1" id="KW-1133">Transmembrane helix</keyword>
<dbReference type="EMBL" id="JACSQL010000002">
    <property type="protein sequence ID" value="MBD7967859.1"/>
    <property type="molecule type" value="Genomic_DNA"/>
</dbReference>
<accession>A0ABR8SXP2</accession>